<dbReference type="PANTHER" id="PTHR30055:SF199">
    <property type="entry name" value="HTH-TYPE TRANSCRIPTIONAL REGULATOR YTTP-RELATED"/>
    <property type="match status" value="1"/>
</dbReference>
<evidence type="ECO:0000256" key="2">
    <source>
        <dbReference type="PROSITE-ProRule" id="PRU00335"/>
    </source>
</evidence>
<dbReference type="Gene3D" id="1.10.357.10">
    <property type="entry name" value="Tetracycline Repressor, domain 2"/>
    <property type="match status" value="1"/>
</dbReference>
<dbReference type="NCBIfam" id="NF037937">
    <property type="entry name" value="septum_RefZ"/>
    <property type="match status" value="1"/>
</dbReference>
<keyword evidence="1 2" id="KW-0238">DNA-binding</keyword>
<dbReference type="InterPro" id="IPR023772">
    <property type="entry name" value="DNA-bd_HTH_TetR-type_CS"/>
</dbReference>
<evidence type="ECO:0000259" key="3">
    <source>
        <dbReference type="PROSITE" id="PS50977"/>
    </source>
</evidence>
<dbReference type="InterPro" id="IPR036271">
    <property type="entry name" value="Tet_transcr_reg_TetR-rel_C_sf"/>
</dbReference>
<dbReference type="InterPro" id="IPR009057">
    <property type="entry name" value="Homeodomain-like_sf"/>
</dbReference>
<gene>
    <name evidence="4" type="ORF">J2S00_002595</name>
</gene>
<dbReference type="EMBL" id="JAUSUQ010000009">
    <property type="protein sequence ID" value="MDQ0339802.1"/>
    <property type="molecule type" value="Genomic_DNA"/>
</dbReference>
<dbReference type="PROSITE" id="PS50977">
    <property type="entry name" value="HTH_TETR_2"/>
    <property type="match status" value="1"/>
</dbReference>
<feature type="DNA-binding region" description="H-T-H motif" evidence="2">
    <location>
        <begin position="40"/>
        <end position="59"/>
    </location>
</feature>
<dbReference type="InterPro" id="IPR050109">
    <property type="entry name" value="HTH-type_TetR-like_transc_reg"/>
</dbReference>
<accession>A0ABU0CTQ7</accession>
<evidence type="ECO:0000256" key="1">
    <source>
        <dbReference type="ARBA" id="ARBA00023125"/>
    </source>
</evidence>
<keyword evidence="5" id="KW-1185">Reference proteome</keyword>
<dbReference type="PANTHER" id="PTHR30055">
    <property type="entry name" value="HTH-TYPE TRANSCRIPTIONAL REGULATOR RUTR"/>
    <property type="match status" value="1"/>
</dbReference>
<sequence>MDELTRGDSIVGSREQKKAKERIKEAALELFYYQGFHSTTVRQIARRADVNPAMISYYFKGKKGLLEQLMVQFYEGYFNVIEQHQAGDTGEKSSLVQLSAYQRLITTLTASFDYLFEHYHMTRFIYRELTIDSTLIREIMTVYLSREKYYYMTLLEELKEAGDLRSGDIEMMTLQLLNTLYMPFLQPQVIREVYYIEPHSHEFKQRYLEQLNFSVENRCR</sequence>
<dbReference type="PROSITE" id="PS01081">
    <property type="entry name" value="HTH_TETR_1"/>
    <property type="match status" value="1"/>
</dbReference>
<feature type="domain" description="HTH tetR-type" evidence="3">
    <location>
        <begin position="17"/>
        <end position="77"/>
    </location>
</feature>
<protein>
    <submittedName>
        <fullName evidence="4">AcrR family transcriptional regulator</fullName>
    </submittedName>
</protein>
<comment type="caution">
    <text evidence="4">The sequence shown here is derived from an EMBL/GenBank/DDBJ whole genome shotgun (WGS) entry which is preliminary data.</text>
</comment>
<dbReference type="PRINTS" id="PR00455">
    <property type="entry name" value="HTHTETR"/>
</dbReference>
<proteinExistence type="predicted"/>
<evidence type="ECO:0000313" key="4">
    <source>
        <dbReference type="EMBL" id="MDQ0339802.1"/>
    </source>
</evidence>
<dbReference type="SUPFAM" id="SSF48498">
    <property type="entry name" value="Tetracyclin repressor-like, C-terminal domain"/>
    <property type="match status" value="1"/>
</dbReference>
<dbReference type="Proteomes" id="UP001232445">
    <property type="component" value="Unassembled WGS sequence"/>
</dbReference>
<dbReference type="InterPro" id="IPR001647">
    <property type="entry name" value="HTH_TetR"/>
</dbReference>
<dbReference type="SUPFAM" id="SSF46689">
    <property type="entry name" value="Homeodomain-like"/>
    <property type="match status" value="1"/>
</dbReference>
<organism evidence="4 5">
    <name type="scientific">Caldalkalibacillus uzonensis</name>
    <dbReference type="NCBI Taxonomy" id="353224"/>
    <lineage>
        <taxon>Bacteria</taxon>
        <taxon>Bacillati</taxon>
        <taxon>Bacillota</taxon>
        <taxon>Bacilli</taxon>
        <taxon>Bacillales</taxon>
        <taxon>Bacillaceae</taxon>
        <taxon>Caldalkalibacillus</taxon>
    </lineage>
</organism>
<reference evidence="4 5" key="1">
    <citation type="submission" date="2023-07" db="EMBL/GenBank/DDBJ databases">
        <title>Genomic Encyclopedia of Type Strains, Phase IV (KMG-IV): sequencing the most valuable type-strain genomes for metagenomic binning, comparative biology and taxonomic classification.</title>
        <authorList>
            <person name="Goeker M."/>
        </authorList>
    </citation>
    <scope>NUCLEOTIDE SEQUENCE [LARGE SCALE GENOMIC DNA]</scope>
    <source>
        <strain evidence="4 5">DSM 17740</strain>
    </source>
</reference>
<dbReference type="RefSeq" id="WP_307340333.1">
    <property type="nucleotide sequence ID" value="NZ_JAUSUQ010000009.1"/>
</dbReference>
<dbReference type="Pfam" id="PF00440">
    <property type="entry name" value="TetR_N"/>
    <property type="match status" value="1"/>
</dbReference>
<name>A0ABU0CTQ7_9BACI</name>
<evidence type="ECO:0000313" key="5">
    <source>
        <dbReference type="Proteomes" id="UP001232445"/>
    </source>
</evidence>